<evidence type="ECO:0000256" key="2">
    <source>
        <dbReference type="ARBA" id="ARBA00022603"/>
    </source>
</evidence>
<dbReference type="GO" id="GO:0044027">
    <property type="term" value="P:negative regulation of gene expression via chromosomal CpG island methylation"/>
    <property type="evidence" value="ECO:0007669"/>
    <property type="project" value="TreeGrafter"/>
</dbReference>
<dbReference type="REBASE" id="24813">
    <property type="entry name" value="M1.SnaDORF6268P"/>
</dbReference>
<proteinExistence type="predicted"/>
<keyword evidence="4" id="KW-0949">S-adenosyl-L-methionine</keyword>
<evidence type="ECO:0000313" key="7">
    <source>
        <dbReference type="Proteomes" id="UP000000844"/>
    </source>
</evidence>
<dbReference type="Gene3D" id="3.40.50.150">
    <property type="entry name" value="Vaccinia Virus protein VP39"/>
    <property type="match status" value="1"/>
</dbReference>
<reference evidence="6 7" key="1">
    <citation type="journal article" date="2009" name="Stand. Genomic Sci.">
        <title>Complete genome sequence of Stackebrandtia nassauensis type strain (LLR-40K-21).</title>
        <authorList>
            <person name="Munk C."/>
            <person name="Lapidus A."/>
            <person name="Copeland A."/>
            <person name="Jando M."/>
            <person name="Mayilraj S."/>
            <person name="Glavina Del Rio T."/>
            <person name="Nolan M."/>
            <person name="Chen F."/>
            <person name="Lucas S."/>
            <person name="Tice H."/>
            <person name="Cheng J.F."/>
            <person name="Han C."/>
            <person name="Detter J.C."/>
            <person name="Bruce D."/>
            <person name="Goodwin L."/>
            <person name="Chain P."/>
            <person name="Pitluck S."/>
            <person name="Goker M."/>
            <person name="Ovchinikova G."/>
            <person name="Pati A."/>
            <person name="Ivanova N."/>
            <person name="Mavromatis K."/>
            <person name="Chen A."/>
            <person name="Palaniappan K."/>
            <person name="Land M."/>
            <person name="Hauser L."/>
            <person name="Chang Y.J."/>
            <person name="Jeffries C.D."/>
            <person name="Bristow J."/>
            <person name="Eisen J.A."/>
            <person name="Markowitz V."/>
            <person name="Hugenholtz P."/>
            <person name="Kyrpides N.C."/>
            <person name="Klenk H.P."/>
        </authorList>
    </citation>
    <scope>NUCLEOTIDE SEQUENCE [LARGE SCALE GENOMIC DNA]</scope>
    <source>
        <strain evidence="7">DSM 44728 / CIP 108903 / NRRL B-16338 / NBRC 102104 / LLR-40K-21</strain>
    </source>
</reference>
<dbReference type="STRING" id="446470.Snas_6268"/>
<dbReference type="GO" id="GO:0003886">
    <property type="term" value="F:DNA (cytosine-5-)-methyltransferase activity"/>
    <property type="evidence" value="ECO:0007669"/>
    <property type="project" value="UniProtKB-EC"/>
</dbReference>
<dbReference type="PANTHER" id="PTHR10629:SF52">
    <property type="entry name" value="DNA (CYTOSINE-5)-METHYLTRANSFERASE 1"/>
    <property type="match status" value="1"/>
</dbReference>
<gene>
    <name evidence="6" type="ordered locus">Snas_6268</name>
</gene>
<dbReference type="GO" id="GO:0009307">
    <property type="term" value="P:DNA restriction-modification system"/>
    <property type="evidence" value="ECO:0007669"/>
    <property type="project" value="UniProtKB-KW"/>
</dbReference>
<dbReference type="InterPro" id="IPR029063">
    <property type="entry name" value="SAM-dependent_MTases_sf"/>
</dbReference>
<dbReference type="HOGENOM" id="CLU_014695_1_0_11"/>
<keyword evidence="5" id="KW-0680">Restriction system</keyword>
<dbReference type="KEGG" id="sna:Snas_6268"/>
<protein>
    <recommendedName>
        <fullName evidence="1">DNA (cytosine-5-)-methyltransferase</fullName>
        <ecNumber evidence="1">2.1.1.37</ecNumber>
    </recommendedName>
</protein>
<dbReference type="InterPro" id="IPR001525">
    <property type="entry name" value="C5_MeTfrase"/>
</dbReference>
<dbReference type="Pfam" id="PF00145">
    <property type="entry name" value="DNA_methylase"/>
    <property type="match status" value="2"/>
</dbReference>
<evidence type="ECO:0000256" key="3">
    <source>
        <dbReference type="ARBA" id="ARBA00022679"/>
    </source>
</evidence>
<dbReference type="EC" id="2.1.1.37" evidence="1"/>
<dbReference type="AlphaFoldDB" id="D3Q403"/>
<keyword evidence="7" id="KW-1185">Reference proteome</keyword>
<evidence type="ECO:0000313" key="6">
    <source>
        <dbReference type="EMBL" id="ADD45888.1"/>
    </source>
</evidence>
<keyword evidence="3" id="KW-0808">Transferase</keyword>
<dbReference type="PANTHER" id="PTHR10629">
    <property type="entry name" value="CYTOSINE-SPECIFIC METHYLTRANSFERASE"/>
    <property type="match status" value="1"/>
</dbReference>
<dbReference type="GO" id="GO:0003677">
    <property type="term" value="F:DNA binding"/>
    <property type="evidence" value="ECO:0007669"/>
    <property type="project" value="TreeGrafter"/>
</dbReference>
<accession>D3Q403</accession>
<evidence type="ECO:0000256" key="1">
    <source>
        <dbReference type="ARBA" id="ARBA00011975"/>
    </source>
</evidence>
<keyword evidence="2 6" id="KW-0489">Methyltransferase</keyword>
<evidence type="ECO:0000256" key="5">
    <source>
        <dbReference type="ARBA" id="ARBA00022747"/>
    </source>
</evidence>
<dbReference type="InterPro" id="IPR031303">
    <property type="entry name" value="C5_meth_CS"/>
</dbReference>
<dbReference type="GO" id="GO:0032259">
    <property type="term" value="P:methylation"/>
    <property type="evidence" value="ECO:0007669"/>
    <property type="project" value="UniProtKB-KW"/>
</dbReference>
<dbReference type="eggNOG" id="COG0270">
    <property type="taxonomic scope" value="Bacteria"/>
</dbReference>
<dbReference type="EMBL" id="CP001778">
    <property type="protein sequence ID" value="ADD45888.1"/>
    <property type="molecule type" value="Genomic_DNA"/>
</dbReference>
<dbReference type="PROSITE" id="PS00095">
    <property type="entry name" value="C5_MTASE_2"/>
    <property type="match status" value="1"/>
</dbReference>
<dbReference type="Gene3D" id="3.90.120.10">
    <property type="entry name" value="DNA Methylase, subunit A, domain 2"/>
    <property type="match status" value="1"/>
</dbReference>
<organism evidence="6 7">
    <name type="scientific">Stackebrandtia nassauensis (strain DSM 44728 / CIP 108903 / NRRL B-16338 / NBRC 102104 / LLR-40K-21)</name>
    <dbReference type="NCBI Taxonomy" id="446470"/>
    <lineage>
        <taxon>Bacteria</taxon>
        <taxon>Bacillati</taxon>
        <taxon>Actinomycetota</taxon>
        <taxon>Actinomycetes</taxon>
        <taxon>Glycomycetales</taxon>
        <taxon>Glycomycetaceae</taxon>
        <taxon>Stackebrandtia</taxon>
    </lineage>
</organism>
<evidence type="ECO:0000256" key="4">
    <source>
        <dbReference type="ARBA" id="ARBA00022691"/>
    </source>
</evidence>
<dbReference type="InterPro" id="IPR050390">
    <property type="entry name" value="C5-Methyltransferase"/>
</dbReference>
<dbReference type="OrthoDB" id="9813719at2"/>
<name>D3Q403_STANL</name>
<sequence>MTLTIMDWFCGAGGSSQGIDAVPGVEVTLAANHWQLALDSHAANFPHVDHKIGDIRKLPVQDWPIADGFWASPECKKFSSAQGVPQIWASDAPTLPGMEPETDEAAERSRALMWDVPKYLAGARRRGKPVRFGVVENVVEIARSPQWKPWKAAMRGEGYDLAVIAFNSMHAQGTESEACCQSRNRAYIPYWDASLGRAPDFDKWLRPRAWCPSCDEVVNAMQVFKKPGVELGLYGPQYVYRCPKTSCRGQQVEPTVLPAAAAIDWNIETPRIGDRPKTERKPEGLKPATIARIRAGIDRHWAPLLVPSGGTWRKNATRLADPMPARTTTDNDAIALPELVVPLEARAGNRIAPADEPIRTQTGRRETGLVLPPVMVTMRGGGSRTASTLPEADPMAAVSAGGNHHRLVQPPLLVPYYSNGTTRTIHDPIGALSTRDRYALVMRCINNRGTGAAMSTPVTEPARTFTATGRQALLTGGPILDIDEVRFRMLEPHEVAAAMAFRDDYIVLGSKRNKVRQYGNAVTPPVAELLISALVEAVTGDDLDRHNLTEAA</sequence>
<dbReference type="Proteomes" id="UP000000844">
    <property type="component" value="Chromosome"/>
</dbReference>
<dbReference type="SUPFAM" id="SSF53335">
    <property type="entry name" value="S-adenosyl-L-methionine-dependent methyltransferases"/>
    <property type="match status" value="1"/>
</dbReference>